<feature type="transmembrane region" description="Helical" evidence="1">
    <location>
        <begin position="101"/>
        <end position="123"/>
    </location>
</feature>
<proteinExistence type="predicted"/>
<evidence type="ECO:0000313" key="2">
    <source>
        <dbReference type="EMBL" id="CEM46964.1"/>
    </source>
</evidence>
<reference evidence="2" key="1">
    <citation type="submission" date="2014-11" db="EMBL/GenBank/DDBJ databases">
        <authorList>
            <person name="Otto D Thomas"/>
            <person name="Naeem Raeece"/>
        </authorList>
    </citation>
    <scope>NUCLEOTIDE SEQUENCE</scope>
</reference>
<dbReference type="PhylomeDB" id="A0A0G4HRE2"/>
<keyword evidence="1" id="KW-0812">Transmembrane</keyword>
<gene>
    <name evidence="2" type="ORF">Cvel_30674</name>
</gene>
<evidence type="ECO:0000256" key="1">
    <source>
        <dbReference type="SAM" id="Phobius"/>
    </source>
</evidence>
<dbReference type="VEuPathDB" id="CryptoDB:Cvel_30674"/>
<dbReference type="AlphaFoldDB" id="A0A0G4HRE2"/>
<keyword evidence="1" id="KW-0472">Membrane</keyword>
<organism evidence="2">
    <name type="scientific">Chromera velia CCMP2878</name>
    <dbReference type="NCBI Taxonomy" id="1169474"/>
    <lineage>
        <taxon>Eukaryota</taxon>
        <taxon>Sar</taxon>
        <taxon>Alveolata</taxon>
        <taxon>Colpodellida</taxon>
        <taxon>Chromeraceae</taxon>
        <taxon>Chromera</taxon>
    </lineage>
</organism>
<accession>A0A0G4HRE2</accession>
<feature type="transmembrane region" description="Helical" evidence="1">
    <location>
        <begin position="68"/>
        <end position="89"/>
    </location>
</feature>
<protein>
    <submittedName>
        <fullName evidence="2">Uncharacterized protein</fullName>
    </submittedName>
</protein>
<keyword evidence="1" id="KW-1133">Transmembrane helix</keyword>
<name>A0A0G4HRE2_9ALVE</name>
<dbReference type="EMBL" id="CDMZ01003602">
    <property type="protein sequence ID" value="CEM46964.1"/>
    <property type="molecule type" value="Genomic_DNA"/>
</dbReference>
<sequence length="188" mass="21794">MHKDDFFQKDTPLSNPLCLTGTVGVKHLMDCEDPSCDCSALYSTFGRPGKLLCPRAGGVLRPPFWCGLAILFLSMFDMLNVVVMQVMLVNPKSFKHSWRRFFLSFLLSTTEVFILGLSLYGWMSENNQDMNSGLFYLQILSTVLVVLWKCMRVLFTRYNLFSSADVESSMRFLRRNRLRGWNFRKIEK</sequence>
<feature type="transmembrane region" description="Helical" evidence="1">
    <location>
        <begin position="135"/>
        <end position="155"/>
    </location>
</feature>